<dbReference type="InterPro" id="IPR009339">
    <property type="entry name" value="DUF998"/>
</dbReference>
<gene>
    <name evidence="2" type="ORF">A3L02_03125</name>
</gene>
<sequence length="189" mass="20739">MRKDQLLAGILSPLIALTGIGAAIAINRSWWRLTDNAISDLGRVGLQYNWVMNVPLLITALLAIYYATGLLKEFKNPVTRVGVGIFILGLVFLAGIALFPEGTEPHYWVSWGFFIAGSVGFLIAGIGLWMEGLGKFGLFTVLLFTAEVILAKWAFGAFSGVAIPEFIGVFAIAAWHYALIWSVFFPKRR</sequence>
<keyword evidence="1" id="KW-1133">Transmembrane helix</keyword>
<dbReference type="RefSeq" id="WP_088862589.1">
    <property type="nucleotide sequence ID" value="NZ_CP014854.1"/>
</dbReference>
<evidence type="ECO:0008006" key="4">
    <source>
        <dbReference type="Google" id="ProtNLM"/>
    </source>
</evidence>
<feature type="transmembrane region" description="Helical" evidence="1">
    <location>
        <begin position="161"/>
        <end position="185"/>
    </location>
</feature>
<name>A0A218P125_THECE</name>
<keyword evidence="3" id="KW-1185">Reference proteome</keyword>
<dbReference type="EMBL" id="CP014854">
    <property type="protein sequence ID" value="ASI98628.1"/>
    <property type="molecule type" value="Genomic_DNA"/>
</dbReference>
<organism evidence="2 3">
    <name type="scientific">Thermococcus celer Vu 13 = JCM 8558</name>
    <dbReference type="NCBI Taxonomy" id="1293037"/>
    <lineage>
        <taxon>Archaea</taxon>
        <taxon>Methanobacteriati</taxon>
        <taxon>Methanobacteriota</taxon>
        <taxon>Thermococci</taxon>
        <taxon>Thermococcales</taxon>
        <taxon>Thermococcaceae</taxon>
        <taxon>Thermococcus</taxon>
    </lineage>
</organism>
<protein>
    <recommendedName>
        <fullName evidence="4">DUF998 domain-containing protein</fullName>
    </recommendedName>
</protein>
<feature type="transmembrane region" description="Helical" evidence="1">
    <location>
        <begin position="111"/>
        <end position="129"/>
    </location>
</feature>
<accession>A0A218P125</accession>
<dbReference type="GeneID" id="33323715"/>
<dbReference type="Pfam" id="PF06197">
    <property type="entry name" value="DUF998"/>
    <property type="match status" value="1"/>
</dbReference>
<dbReference type="PANTHER" id="PTHR42241:SF2">
    <property type="entry name" value="HYPOTHETICAL MEMBRANE PROTEIN, CONSERVED, DUF998 FAMILY"/>
    <property type="match status" value="1"/>
</dbReference>
<proteinExistence type="predicted"/>
<dbReference type="AlphaFoldDB" id="A0A218P125"/>
<feature type="transmembrane region" description="Helical" evidence="1">
    <location>
        <begin position="46"/>
        <end position="66"/>
    </location>
</feature>
<dbReference type="PANTHER" id="PTHR42241">
    <property type="entry name" value="HYPOTHETICAL MEMBRANE PROTEIN, CONSERVED, DUF998 FAMILY"/>
    <property type="match status" value="1"/>
</dbReference>
<feature type="transmembrane region" description="Helical" evidence="1">
    <location>
        <begin position="78"/>
        <end position="99"/>
    </location>
</feature>
<evidence type="ECO:0000313" key="2">
    <source>
        <dbReference type="EMBL" id="ASI98628.1"/>
    </source>
</evidence>
<keyword evidence="1" id="KW-0812">Transmembrane</keyword>
<dbReference type="OrthoDB" id="103507at2157"/>
<evidence type="ECO:0000256" key="1">
    <source>
        <dbReference type="SAM" id="Phobius"/>
    </source>
</evidence>
<evidence type="ECO:0000313" key="3">
    <source>
        <dbReference type="Proteomes" id="UP000197156"/>
    </source>
</evidence>
<dbReference type="Proteomes" id="UP000197156">
    <property type="component" value="Chromosome"/>
</dbReference>
<keyword evidence="1" id="KW-0472">Membrane</keyword>
<dbReference type="KEGG" id="tce:A3L02_03125"/>
<reference evidence="2 3" key="1">
    <citation type="submission" date="2016-03" db="EMBL/GenBank/DDBJ databases">
        <title>Complete genome sequence of Thermococcus celer.</title>
        <authorList>
            <person name="Oger P.M."/>
        </authorList>
    </citation>
    <scope>NUCLEOTIDE SEQUENCE [LARGE SCALE GENOMIC DNA]</scope>
    <source>
        <strain evidence="2 3">Vu 13</strain>
    </source>
</reference>
<feature type="transmembrane region" description="Helical" evidence="1">
    <location>
        <begin position="136"/>
        <end position="155"/>
    </location>
</feature>